<evidence type="ECO:0000259" key="4">
    <source>
        <dbReference type="PROSITE" id="PS51747"/>
    </source>
</evidence>
<dbReference type="InterPro" id="IPR036163">
    <property type="entry name" value="HMA_dom_sf"/>
</dbReference>
<dbReference type="SUPFAM" id="SSF56281">
    <property type="entry name" value="Metallo-hydrolase/oxidoreductase"/>
    <property type="match status" value="1"/>
</dbReference>
<dbReference type="SUPFAM" id="SSF53927">
    <property type="entry name" value="Cytidine deaminase-like"/>
    <property type="match status" value="1"/>
</dbReference>
<dbReference type="Gene3D" id="3.30.70.100">
    <property type="match status" value="1"/>
</dbReference>
<keyword evidence="5" id="KW-1185">Reference proteome</keyword>
<dbReference type="InterPro" id="IPR006121">
    <property type="entry name" value="HMA_dom"/>
</dbReference>
<feature type="region of interest" description="Disordered" evidence="2">
    <location>
        <begin position="94"/>
        <end position="124"/>
    </location>
</feature>
<dbReference type="CDD" id="cd01285">
    <property type="entry name" value="nucleoside_deaminase"/>
    <property type="match status" value="1"/>
</dbReference>
<dbReference type="InterPro" id="IPR016193">
    <property type="entry name" value="Cytidine_deaminase-like"/>
</dbReference>
<dbReference type="GO" id="GO:0046872">
    <property type="term" value="F:metal ion binding"/>
    <property type="evidence" value="ECO:0007669"/>
    <property type="project" value="InterPro"/>
</dbReference>
<feature type="domain" description="CMP/dCMP-type deaminase" evidence="4">
    <location>
        <begin position="726"/>
        <end position="860"/>
    </location>
</feature>
<feature type="domain" description="HMA" evidence="3">
    <location>
        <begin position="300"/>
        <end position="366"/>
    </location>
</feature>
<dbReference type="CDD" id="cd00371">
    <property type="entry name" value="HMA"/>
    <property type="match status" value="1"/>
</dbReference>
<organism evidence="5 6">
    <name type="scientific">Macrostomum lignano</name>
    <dbReference type="NCBI Taxonomy" id="282301"/>
    <lineage>
        <taxon>Eukaryota</taxon>
        <taxon>Metazoa</taxon>
        <taxon>Spiralia</taxon>
        <taxon>Lophotrochozoa</taxon>
        <taxon>Platyhelminthes</taxon>
        <taxon>Rhabditophora</taxon>
        <taxon>Macrostomorpha</taxon>
        <taxon>Macrostomida</taxon>
        <taxon>Macrostomidae</taxon>
        <taxon>Macrostomum</taxon>
    </lineage>
</organism>
<protein>
    <submittedName>
        <fullName evidence="6">Lactamase_B domain-containing protein</fullName>
    </submittedName>
</protein>
<accession>A0A1I8J5B7</accession>
<feature type="compositionally biased region" description="Polar residues" evidence="2">
    <location>
        <begin position="643"/>
        <end position="664"/>
    </location>
</feature>
<dbReference type="WBParaSite" id="maker-uti_cns_0045782-snap-gene-1.3-mRNA-1">
    <property type="protein sequence ID" value="maker-uti_cns_0045782-snap-gene-1.3-mRNA-1"/>
    <property type="gene ID" value="maker-uti_cns_0045782-snap-gene-1.3"/>
</dbReference>
<dbReference type="PROSITE" id="PS51747">
    <property type="entry name" value="CYT_DCMP_DEAMINASES_2"/>
    <property type="match status" value="1"/>
</dbReference>
<dbReference type="GO" id="GO:0006801">
    <property type="term" value="P:superoxide metabolic process"/>
    <property type="evidence" value="ECO:0007669"/>
    <property type="project" value="InterPro"/>
</dbReference>
<feature type="region of interest" description="Disordered" evidence="2">
    <location>
        <begin position="626"/>
        <end position="738"/>
    </location>
</feature>
<feature type="compositionally biased region" description="Basic and acidic residues" evidence="2">
    <location>
        <begin position="107"/>
        <end position="118"/>
    </location>
</feature>
<evidence type="ECO:0000256" key="2">
    <source>
        <dbReference type="SAM" id="MobiDB-lite"/>
    </source>
</evidence>
<dbReference type="GO" id="GO:0003824">
    <property type="term" value="F:catalytic activity"/>
    <property type="evidence" value="ECO:0007669"/>
    <property type="project" value="InterPro"/>
</dbReference>
<dbReference type="InterPro" id="IPR036423">
    <property type="entry name" value="SOD-like_Cu/Zn_dom_sf"/>
</dbReference>
<reference evidence="6" key="1">
    <citation type="submission" date="2016-11" db="UniProtKB">
        <authorList>
            <consortium name="WormBaseParasite"/>
        </authorList>
    </citation>
    <scope>IDENTIFICATION</scope>
</reference>
<evidence type="ECO:0000256" key="1">
    <source>
        <dbReference type="ARBA" id="ARBA00001973"/>
    </source>
</evidence>
<evidence type="ECO:0000313" key="6">
    <source>
        <dbReference type="WBParaSite" id="maker-uti_cns_0045782-snap-gene-1.3-mRNA-1"/>
    </source>
</evidence>
<evidence type="ECO:0000313" key="5">
    <source>
        <dbReference type="Proteomes" id="UP000095280"/>
    </source>
</evidence>
<dbReference type="Gene3D" id="3.60.15.10">
    <property type="entry name" value="Ribonuclease Z/Hydroxyacylglutathione hydrolase-like"/>
    <property type="match status" value="1"/>
</dbReference>
<dbReference type="PROSITE" id="PS50846">
    <property type="entry name" value="HMA_2"/>
    <property type="match status" value="1"/>
</dbReference>
<dbReference type="AlphaFoldDB" id="A0A1I8J5B7"/>
<comment type="cofactor">
    <cofactor evidence="1">
        <name>Cu(2+)</name>
        <dbReference type="ChEBI" id="CHEBI:29036"/>
    </cofactor>
</comment>
<dbReference type="Gene3D" id="3.40.140.10">
    <property type="entry name" value="Cytidine Deaminase, domain 2"/>
    <property type="match status" value="1"/>
</dbReference>
<name>A0A1I8J5B7_9PLAT</name>
<evidence type="ECO:0000259" key="3">
    <source>
        <dbReference type="PROSITE" id="PS50846"/>
    </source>
</evidence>
<dbReference type="SUPFAM" id="SSF49329">
    <property type="entry name" value="Cu,Zn superoxide dismutase-like"/>
    <property type="match status" value="1"/>
</dbReference>
<dbReference type="CDD" id="cd06262">
    <property type="entry name" value="metallo-hydrolase-like_MBL-fold"/>
    <property type="match status" value="1"/>
</dbReference>
<dbReference type="InterPro" id="IPR002125">
    <property type="entry name" value="CMP_dCMP_dom"/>
</dbReference>
<dbReference type="PANTHER" id="PTHR46504:SF2">
    <property type="entry name" value="TRNASE Z TRZ1"/>
    <property type="match status" value="1"/>
</dbReference>
<dbReference type="SUPFAM" id="SSF55008">
    <property type="entry name" value="HMA, heavy metal-associated domain"/>
    <property type="match status" value="1"/>
</dbReference>
<sequence length="874" mass="93812">MRVFDWSVSGFETCIVVHGPSFRLALDIGACPPQAISADHVFISHGHVDHCGALHQHMRRRQLVGLPPATYYVPEHLVQPLIDIARLFSVVHGDEDEDNEGGSAKLSTKDKKSKKEDATVADGASAEAGSDEIRIYGKIVAASPGDDLQLSKNLRIRPFATDHRVPSIGCLVYCKRSQLLPKYAGLPGAELAELARNGEQLREARWEPAIGYTGDTRFTVLACPPEPDLLKVRLLVCELTYVEGPTDTAEKYGHCHLHDFSSRANLFDNVGQLLFVHFSRRHSPNQVINAVLTSLPEELRSKLQFAVNMTCQSCADSVSRVLSSHQPASDFADIRIQLTEQRVILRTSLHVDSVLELLETTGCRALLQGVGTASQGMRGQDFASGVVQLESVYTTNTSSVQGVVRILQPDDQQCLFDGTVDGLEPGSWYSLEVRQGGDLSGGSDTCGPVYNDGSDDAQRLHGNSNAYGLTSVLADELTCPRPHLVPVASGFLSNDLRPLSGLQKFLAANFPAPDLRHLKRAAPAASAPDCSRRFRVLLCHAADLPNLECSEEFSTIWRPKLDSVEIVMAPGSAPRTRQQWELTSGYWPCSFHADKSIESELSLDCFTKAEGVACLRHMLRSLALGRTSGSTSADTSGLKPASGFTSADTSGLKPASTSGSTSADTFGLKPASISGAASTDTSGLKPGSTSADTSGLKPGSTSADTSGLKPGSTSADTSGLKPGSTSADTSCLKPASTSGPASASSSSAFAALRLPVPQSACLIVDPRNDTVLVECQDERHLCPTWHATLRAVQQLGGRGDYLCTGLDAYVTDEPCHMCAMALLHSRVARVFYCRPRPRGALGSIAKLHCHPRLNHRFRVYRLFPLSAARTGRVD</sequence>
<dbReference type="Proteomes" id="UP000095280">
    <property type="component" value="Unplaced"/>
</dbReference>
<proteinExistence type="predicted"/>
<dbReference type="Pfam" id="PF00383">
    <property type="entry name" value="dCMP_cyt_deam_1"/>
    <property type="match status" value="1"/>
</dbReference>
<dbReference type="Gene3D" id="2.60.40.200">
    <property type="entry name" value="Superoxide dismutase, copper/zinc binding domain"/>
    <property type="match status" value="1"/>
</dbReference>
<feature type="compositionally biased region" description="Polar residues" evidence="2">
    <location>
        <begin position="675"/>
        <end position="729"/>
    </location>
</feature>
<dbReference type="PANTHER" id="PTHR46504">
    <property type="entry name" value="TRNASE Z TRZ1"/>
    <property type="match status" value="1"/>
</dbReference>
<dbReference type="InterPro" id="IPR036866">
    <property type="entry name" value="RibonucZ/Hydroxyglut_hydro"/>
</dbReference>